<dbReference type="OrthoDB" id="10649973at2759"/>
<gene>
    <name evidence="2" type="ORF">BDV96DRAFT_654106</name>
</gene>
<reference evidence="2" key="1">
    <citation type="journal article" date="2020" name="Stud. Mycol.">
        <title>101 Dothideomycetes genomes: a test case for predicting lifestyles and emergence of pathogens.</title>
        <authorList>
            <person name="Haridas S."/>
            <person name="Albert R."/>
            <person name="Binder M."/>
            <person name="Bloem J."/>
            <person name="Labutti K."/>
            <person name="Salamov A."/>
            <person name="Andreopoulos B."/>
            <person name="Baker S."/>
            <person name="Barry K."/>
            <person name="Bills G."/>
            <person name="Bluhm B."/>
            <person name="Cannon C."/>
            <person name="Castanera R."/>
            <person name="Culley D."/>
            <person name="Daum C."/>
            <person name="Ezra D."/>
            <person name="Gonzalez J."/>
            <person name="Henrissat B."/>
            <person name="Kuo A."/>
            <person name="Liang C."/>
            <person name="Lipzen A."/>
            <person name="Lutzoni F."/>
            <person name="Magnuson J."/>
            <person name="Mondo S."/>
            <person name="Nolan M."/>
            <person name="Ohm R."/>
            <person name="Pangilinan J."/>
            <person name="Park H.-J."/>
            <person name="Ramirez L."/>
            <person name="Alfaro M."/>
            <person name="Sun H."/>
            <person name="Tritt A."/>
            <person name="Yoshinaga Y."/>
            <person name="Zwiers L.-H."/>
            <person name="Turgeon B."/>
            <person name="Goodwin S."/>
            <person name="Spatafora J."/>
            <person name="Crous P."/>
            <person name="Grigoriev I."/>
        </authorList>
    </citation>
    <scope>NUCLEOTIDE SEQUENCE</scope>
    <source>
        <strain evidence="2">CBS 627.86</strain>
    </source>
</reference>
<name>A0A6A5YJV2_9PLEO</name>
<keyword evidence="3" id="KW-1185">Reference proteome</keyword>
<sequence length="375" mass="42585">MEDIELLDELDRSLIRHSRPADRSYWSIYFNSLQKEASWDDDFLSFAILCGLTYYVQRKLANYTRDYPPRKPGRPYLDYACIPEPNYSGFRKRVEIDIAERLIDLGADPNEEFAGRSVWQRLIPCQRQLGSEIWLYLLNLLIVAGADTNILPDEVGGLYSTPLLQVLGEASFEKPELVETAGRLLSQLRARRGVRFISWEKDAYRSVSPNQEVQSDEIGRELDSEREAAAEAFREAPKDFVNPASAYLGIAEETSKAASEAHTGDETENRGGFRQTLKNLFGRREKGKAAVTPPNLNPFARTRSQEESESSQSNYNPFARTKIRDESQSPPLLRRAPRIESFAKAEGPNQSESPAPLRRRPTIYSGSRDEAWSPN</sequence>
<feature type="region of interest" description="Disordered" evidence="1">
    <location>
        <begin position="255"/>
        <end position="274"/>
    </location>
</feature>
<evidence type="ECO:0000256" key="1">
    <source>
        <dbReference type="SAM" id="MobiDB-lite"/>
    </source>
</evidence>
<protein>
    <submittedName>
        <fullName evidence="2">Uncharacterized protein</fullName>
    </submittedName>
</protein>
<organism evidence="2 3">
    <name type="scientific">Lophiotrema nucula</name>
    <dbReference type="NCBI Taxonomy" id="690887"/>
    <lineage>
        <taxon>Eukaryota</taxon>
        <taxon>Fungi</taxon>
        <taxon>Dikarya</taxon>
        <taxon>Ascomycota</taxon>
        <taxon>Pezizomycotina</taxon>
        <taxon>Dothideomycetes</taxon>
        <taxon>Pleosporomycetidae</taxon>
        <taxon>Pleosporales</taxon>
        <taxon>Lophiotremataceae</taxon>
        <taxon>Lophiotrema</taxon>
    </lineage>
</organism>
<dbReference type="Proteomes" id="UP000799770">
    <property type="component" value="Unassembled WGS sequence"/>
</dbReference>
<feature type="compositionally biased region" description="Basic and acidic residues" evidence="1">
    <location>
        <begin position="262"/>
        <end position="271"/>
    </location>
</feature>
<evidence type="ECO:0000313" key="2">
    <source>
        <dbReference type="EMBL" id="KAF2107014.1"/>
    </source>
</evidence>
<dbReference type="EMBL" id="ML977357">
    <property type="protein sequence ID" value="KAF2107014.1"/>
    <property type="molecule type" value="Genomic_DNA"/>
</dbReference>
<proteinExistence type="predicted"/>
<dbReference type="AlphaFoldDB" id="A0A6A5YJV2"/>
<evidence type="ECO:0000313" key="3">
    <source>
        <dbReference type="Proteomes" id="UP000799770"/>
    </source>
</evidence>
<accession>A0A6A5YJV2</accession>
<feature type="region of interest" description="Disordered" evidence="1">
    <location>
        <begin position="282"/>
        <end position="375"/>
    </location>
</feature>